<name>A0A1A8GYW3_9TELE</name>
<sequence length="41" mass="4705">MREDTSGGRGKDVGLFEKRQIIGMHQAEETSKEMRERLKLG</sequence>
<gene>
    <name evidence="1" type="primary">BX000999.2</name>
</gene>
<evidence type="ECO:0000313" key="1">
    <source>
        <dbReference type="EMBL" id="SBQ77066.1"/>
    </source>
</evidence>
<proteinExistence type="predicted"/>
<reference evidence="1" key="2">
    <citation type="submission" date="2016-06" db="EMBL/GenBank/DDBJ databases">
        <title>The genome of a short-lived fish provides insights into sex chromosome evolution and the genetic control of aging.</title>
        <authorList>
            <person name="Reichwald K."/>
            <person name="Felder M."/>
            <person name="Petzold A."/>
            <person name="Koch P."/>
            <person name="Groth M."/>
            <person name="Platzer M."/>
        </authorList>
    </citation>
    <scope>NUCLEOTIDE SEQUENCE</scope>
    <source>
        <tissue evidence="1">Brain</tissue>
    </source>
</reference>
<accession>A0A1A8GYW3</accession>
<dbReference type="AlphaFoldDB" id="A0A1A8GYW3"/>
<reference evidence="1" key="1">
    <citation type="submission" date="2016-05" db="EMBL/GenBank/DDBJ databases">
        <authorList>
            <person name="Lavstsen T."/>
            <person name="Jespersen J.S."/>
        </authorList>
    </citation>
    <scope>NUCLEOTIDE SEQUENCE</scope>
    <source>
        <tissue evidence="1">Brain</tissue>
    </source>
</reference>
<dbReference type="EMBL" id="HAEC01008850">
    <property type="protein sequence ID" value="SBQ77066.1"/>
    <property type="molecule type" value="Transcribed_RNA"/>
</dbReference>
<organism evidence="1">
    <name type="scientific">Nothobranchius korthausae</name>
    <dbReference type="NCBI Taxonomy" id="1143690"/>
    <lineage>
        <taxon>Eukaryota</taxon>
        <taxon>Metazoa</taxon>
        <taxon>Chordata</taxon>
        <taxon>Craniata</taxon>
        <taxon>Vertebrata</taxon>
        <taxon>Euteleostomi</taxon>
        <taxon>Actinopterygii</taxon>
        <taxon>Neopterygii</taxon>
        <taxon>Teleostei</taxon>
        <taxon>Neoteleostei</taxon>
        <taxon>Acanthomorphata</taxon>
        <taxon>Ovalentaria</taxon>
        <taxon>Atherinomorphae</taxon>
        <taxon>Cyprinodontiformes</taxon>
        <taxon>Nothobranchiidae</taxon>
        <taxon>Nothobranchius</taxon>
    </lineage>
</organism>
<protein>
    <submittedName>
        <fullName evidence="1">Uncharacterized protein</fullName>
    </submittedName>
</protein>